<reference evidence="2" key="2">
    <citation type="submission" date="2006-04" db="EMBL/GenBank/DDBJ databases">
        <authorList>
            <person name="Lee M.-H."/>
            <person name="Song J.K."/>
            <person name="Yoon J.-H."/>
        </authorList>
    </citation>
    <scope>NUCLEOTIDE SEQUENCE</scope>
</reference>
<dbReference type="EMBL" id="DQ478880">
    <property type="protein sequence ID" value="ABF18936.1"/>
    <property type="molecule type" value="Genomic_DNA"/>
</dbReference>
<accession>Q1KL81</accession>
<evidence type="ECO:0000256" key="1">
    <source>
        <dbReference type="SAM" id="MobiDB-lite"/>
    </source>
</evidence>
<organism evidence="2">
    <name type="scientific">uncultured bacterium pFosLip</name>
    <dbReference type="NCBI Taxonomy" id="380391"/>
    <lineage>
        <taxon>Bacteria</taxon>
        <taxon>environmental samples</taxon>
    </lineage>
</organism>
<sequence>MSLPVLLLLALLVLAVWLLIRLRRGSASKTESANPVSTSETSKFHAVSIKVPKTACAAAKALTGERFLSTEAPTLPLPGCDAPDCNCCFVHHKDRRSGKDRRSPFSPGGFGGGTGKFEQEQRRRGDRRKTDDEDFF</sequence>
<proteinExistence type="predicted"/>
<feature type="compositionally biased region" description="Basic and acidic residues" evidence="1">
    <location>
        <begin position="117"/>
        <end position="136"/>
    </location>
</feature>
<dbReference type="AlphaFoldDB" id="Q1KL81"/>
<evidence type="ECO:0000313" key="2">
    <source>
        <dbReference type="EMBL" id="ABF18936.1"/>
    </source>
</evidence>
<reference evidence="2" key="1">
    <citation type="journal article" date="2006" name="Appl. Environ. Microbiol.">
        <title>Isolation and characterization of a novel lipase from a metagenomic library of tidal flat sediments: evidence for a new family of bacterial lipases.</title>
        <authorList>
            <person name="Lee M.H."/>
            <person name="Lee C.H."/>
            <person name="Oh T.K."/>
            <person name="Song J.K."/>
            <person name="Yoon J.H."/>
        </authorList>
    </citation>
    <scope>NUCLEOTIDE SEQUENCE</scope>
</reference>
<feature type="region of interest" description="Disordered" evidence="1">
    <location>
        <begin position="94"/>
        <end position="136"/>
    </location>
</feature>
<protein>
    <submittedName>
        <fullName evidence="2">Uncharacterized protein</fullName>
    </submittedName>
</protein>
<name>Q1KL81_9BACT</name>